<sequence>MTVWPEGVRRILLDEVDSTNSEAQRMAAGGERGPAWICARRQTAGRGRRGRGWQAPEGNFSASLLMEPQGTPAEAALRSFTAALALREAFEAVTGRPALFSLKWPNDVLMSGRKIAGILLERSGTAGPLIVGIGVNLRHAPPAASLDLGALPPVALADCGVQVTAEAFLAPLATAFARREALFLAEGFAPLRAEWLGFAARLGETVTARLPGRSLTGIFETVDAAGALVLNTGTARHEITAADIQFS</sequence>
<dbReference type="AlphaFoldDB" id="A0A5B8FHX9"/>
<feature type="domain" description="BPL/LPL catalytic" evidence="5">
    <location>
        <begin position="1"/>
        <end position="184"/>
    </location>
</feature>
<dbReference type="EC" id="6.3.4.15" evidence="3"/>
<dbReference type="Pfam" id="PF03099">
    <property type="entry name" value="BPL_LplA_LipB"/>
    <property type="match status" value="1"/>
</dbReference>
<protein>
    <recommendedName>
        <fullName evidence="3">biotin--[biotin carboxyl-carrier protein] ligase</fullName>
        <ecNumber evidence="3">6.3.4.15</ecNumber>
    </recommendedName>
</protein>
<evidence type="ECO:0000313" key="7">
    <source>
        <dbReference type="Proteomes" id="UP000305888"/>
    </source>
</evidence>
<gene>
    <name evidence="6" type="ORF">FDP22_15075</name>
</gene>
<name>A0A5B8FHX9_9RHOB</name>
<dbReference type="InterPro" id="IPR004143">
    <property type="entry name" value="BPL_LPL_catalytic"/>
</dbReference>
<evidence type="ECO:0000259" key="5">
    <source>
        <dbReference type="PROSITE" id="PS51733"/>
    </source>
</evidence>
<evidence type="ECO:0000256" key="3">
    <source>
        <dbReference type="ARBA" id="ARBA00024227"/>
    </source>
</evidence>
<dbReference type="GO" id="GO:0005737">
    <property type="term" value="C:cytoplasm"/>
    <property type="evidence" value="ECO:0007669"/>
    <property type="project" value="TreeGrafter"/>
</dbReference>
<evidence type="ECO:0000256" key="2">
    <source>
        <dbReference type="ARBA" id="ARBA00023267"/>
    </source>
</evidence>
<dbReference type="InterPro" id="IPR003142">
    <property type="entry name" value="BPL_C"/>
</dbReference>
<evidence type="ECO:0000313" key="6">
    <source>
        <dbReference type="EMBL" id="QDL92991.1"/>
    </source>
</evidence>
<dbReference type="Proteomes" id="UP000305888">
    <property type="component" value="Chromosome"/>
</dbReference>
<dbReference type="KEGG" id="ppru:FDP22_15075"/>
<dbReference type="EMBL" id="CP040818">
    <property type="protein sequence ID" value="QDL92991.1"/>
    <property type="molecule type" value="Genomic_DNA"/>
</dbReference>
<keyword evidence="1 6" id="KW-0436">Ligase</keyword>
<dbReference type="Gene3D" id="2.30.30.100">
    <property type="match status" value="1"/>
</dbReference>
<dbReference type="PANTHER" id="PTHR12835:SF5">
    <property type="entry name" value="BIOTIN--PROTEIN LIGASE"/>
    <property type="match status" value="1"/>
</dbReference>
<dbReference type="GO" id="GO:0004077">
    <property type="term" value="F:biotin--[biotin carboxyl-carrier protein] ligase activity"/>
    <property type="evidence" value="ECO:0007669"/>
    <property type="project" value="UniProtKB-EC"/>
</dbReference>
<dbReference type="Gene3D" id="3.30.930.10">
    <property type="entry name" value="Bira Bifunctional Protein, Domain 2"/>
    <property type="match status" value="1"/>
</dbReference>
<comment type="catalytic activity">
    <reaction evidence="4">
        <text>biotin + L-lysyl-[protein] + ATP = N(6)-biotinyl-L-lysyl-[protein] + AMP + diphosphate + H(+)</text>
        <dbReference type="Rhea" id="RHEA:11756"/>
        <dbReference type="Rhea" id="RHEA-COMP:9752"/>
        <dbReference type="Rhea" id="RHEA-COMP:10505"/>
        <dbReference type="ChEBI" id="CHEBI:15378"/>
        <dbReference type="ChEBI" id="CHEBI:29969"/>
        <dbReference type="ChEBI" id="CHEBI:30616"/>
        <dbReference type="ChEBI" id="CHEBI:33019"/>
        <dbReference type="ChEBI" id="CHEBI:57586"/>
        <dbReference type="ChEBI" id="CHEBI:83144"/>
        <dbReference type="ChEBI" id="CHEBI:456215"/>
        <dbReference type="EC" id="6.3.4.15"/>
    </reaction>
</comment>
<dbReference type="InterPro" id="IPR004408">
    <property type="entry name" value="Biotin_CoA_COase_ligase"/>
</dbReference>
<keyword evidence="2" id="KW-0092">Biotin</keyword>
<dbReference type="PANTHER" id="PTHR12835">
    <property type="entry name" value="BIOTIN PROTEIN LIGASE"/>
    <property type="match status" value="1"/>
</dbReference>
<dbReference type="PROSITE" id="PS51733">
    <property type="entry name" value="BPL_LPL_CATALYTIC"/>
    <property type="match status" value="1"/>
</dbReference>
<dbReference type="InterPro" id="IPR045864">
    <property type="entry name" value="aa-tRNA-synth_II/BPL/LPL"/>
</dbReference>
<dbReference type="Pfam" id="PF02237">
    <property type="entry name" value="BPL_C"/>
    <property type="match status" value="1"/>
</dbReference>
<dbReference type="CDD" id="cd16442">
    <property type="entry name" value="BPL"/>
    <property type="match status" value="1"/>
</dbReference>
<reference evidence="6 7" key="1">
    <citation type="submission" date="2019-06" db="EMBL/GenBank/DDBJ databases">
        <title>Genome sequence of Rhodobacteraceae bacterium D4M1.</title>
        <authorList>
            <person name="Cao J."/>
        </authorList>
    </citation>
    <scope>NUCLEOTIDE SEQUENCE [LARGE SCALE GENOMIC DNA]</scope>
    <source>
        <strain evidence="6 7">D4M1</strain>
    </source>
</reference>
<dbReference type="RefSeq" id="WP_138574880.1">
    <property type="nucleotide sequence ID" value="NZ_CP040818.1"/>
</dbReference>
<evidence type="ECO:0000256" key="4">
    <source>
        <dbReference type="ARBA" id="ARBA00047846"/>
    </source>
</evidence>
<keyword evidence="7" id="KW-1185">Reference proteome</keyword>
<evidence type="ECO:0000256" key="1">
    <source>
        <dbReference type="ARBA" id="ARBA00022598"/>
    </source>
</evidence>
<organism evidence="6 7">
    <name type="scientific">Paroceanicella profunda</name>
    <dbReference type="NCBI Taxonomy" id="2579971"/>
    <lineage>
        <taxon>Bacteria</taxon>
        <taxon>Pseudomonadati</taxon>
        <taxon>Pseudomonadota</taxon>
        <taxon>Alphaproteobacteria</taxon>
        <taxon>Rhodobacterales</taxon>
        <taxon>Paracoccaceae</taxon>
        <taxon>Paroceanicella</taxon>
    </lineage>
</organism>
<dbReference type="SUPFAM" id="SSF55681">
    <property type="entry name" value="Class II aaRS and biotin synthetases"/>
    <property type="match status" value="1"/>
</dbReference>
<proteinExistence type="predicted"/>
<dbReference type="NCBIfam" id="TIGR00121">
    <property type="entry name" value="birA_ligase"/>
    <property type="match status" value="1"/>
</dbReference>
<dbReference type="OrthoDB" id="9807064at2"/>
<accession>A0A5B8FHX9</accession>